<dbReference type="RefSeq" id="WP_061134093.1">
    <property type="nucleotide sequence ID" value="NZ_FCNX02000003.1"/>
</dbReference>
<feature type="transmembrane region" description="Helical" evidence="1">
    <location>
        <begin position="65"/>
        <end position="84"/>
    </location>
</feature>
<protein>
    <recommendedName>
        <fullName evidence="4">DUF1453 domain-containing protein</fullName>
    </recommendedName>
</protein>
<comment type="caution">
    <text evidence="2">The sequence shown here is derived from an EMBL/GenBank/DDBJ whole genome shotgun (WGS) entry which is preliminary data.</text>
</comment>
<dbReference type="AlphaFoldDB" id="A0A158AE21"/>
<keyword evidence="3" id="KW-1185">Reference proteome</keyword>
<dbReference type="Pfam" id="PF20327">
    <property type="entry name" value="DUF6622"/>
    <property type="match status" value="1"/>
</dbReference>
<dbReference type="OrthoDB" id="3034721at2"/>
<sequence>MTPIAIIQGTPTWVWVLLAFLLFRGFKAMQASTAPLSKLAIIPVIFAGMGISHLMSSPLAGWTDIAVWIVMLGAGIVGGVFIASRSRFIVDPVARTVMLPGSLLPMALIAATFIAKFWLGFELATATNLAALSTYTMIDAAVSGIVAGIFAGRFFTYWKTMHALQASCA</sequence>
<feature type="transmembrane region" description="Helical" evidence="1">
    <location>
        <begin position="96"/>
        <end position="115"/>
    </location>
</feature>
<keyword evidence="1" id="KW-0472">Membrane</keyword>
<reference evidence="2" key="1">
    <citation type="submission" date="2016-01" db="EMBL/GenBank/DDBJ databases">
        <authorList>
            <person name="Peeters C."/>
        </authorList>
    </citation>
    <scope>NUCLEOTIDE SEQUENCE</scope>
    <source>
        <strain evidence="2">LMG 29320</strain>
    </source>
</reference>
<dbReference type="InterPro" id="IPR046730">
    <property type="entry name" value="DUF6622"/>
</dbReference>
<evidence type="ECO:0008006" key="4">
    <source>
        <dbReference type="Google" id="ProtNLM"/>
    </source>
</evidence>
<proteinExistence type="predicted"/>
<accession>A0A158AE21</accession>
<organism evidence="2 3">
    <name type="scientific">Caballeronia fortuita</name>
    <dbReference type="NCBI Taxonomy" id="1777138"/>
    <lineage>
        <taxon>Bacteria</taxon>
        <taxon>Pseudomonadati</taxon>
        <taxon>Pseudomonadota</taxon>
        <taxon>Betaproteobacteria</taxon>
        <taxon>Burkholderiales</taxon>
        <taxon>Burkholderiaceae</taxon>
        <taxon>Caballeronia</taxon>
    </lineage>
</organism>
<keyword evidence="1" id="KW-1133">Transmembrane helix</keyword>
<evidence type="ECO:0000313" key="2">
    <source>
        <dbReference type="EMBL" id="SAK56082.1"/>
    </source>
</evidence>
<evidence type="ECO:0000313" key="3">
    <source>
        <dbReference type="Proteomes" id="UP000054903"/>
    </source>
</evidence>
<feature type="transmembrane region" description="Helical" evidence="1">
    <location>
        <begin position="35"/>
        <end position="53"/>
    </location>
</feature>
<keyword evidence="1" id="KW-0812">Transmembrane</keyword>
<evidence type="ECO:0000256" key="1">
    <source>
        <dbReference type="SAM" id="Phobius"/>
    </source>
</evidence>
<feature type="transmembrane region" description="Helical" evidence="1">
    <location>
        <begin position="135"/>
        <end position="155"/>
    </location>
</feature>
<gene>
    <name evidence="2" type="ORF">AWB77_01683</name>
</gene>
<dbReference type="STRING" id="1777138.AWB77_01683"/>
<name>A0A158AE21_9BURK</name>
<dbReference type="Proteomes" id="UP000054903">
    <property type="component" value="Unassembled WGS sequence"/>
</dbReference>
<dbReference type="EMBL" id="FCNX02000003">
    <property type="protein sequence ID" value="SAK56082.1"/>
    <property type="molecule type" value="Genomic_DNA"/>
</dbReference>
<feature type="transmembrane region" description="Helical" evidence="1">
    <location>
        <begin position="6"/>
        <end position="23"/>
    </location>
</feature>